<sequence>MNESWQSCYKRTNSGKLVRQASTAVCILNEMRDLRSQLIDSIGSILHEYLSPEIWNLPLEQSNVVTGDINFHFFHDNAMLHQVMIDGIGIFNLSLKSDFVSSGFLHSSLYVLLENLICSNFKSNLFCPTLMRSILQELEILGRHQHPELTTSFLKVEVILDYVVTYFILRQVDDVDHSSLEDNADNKYKEQLEAVFFKLKEIKSYIRTVGSISISCITAATPLLSSLKQTTCLIALDIVENRSRRQEPGRSYKQVTRTRAVLIEALQSHSLHDLADTLDAENDGTDENRLLPVMNKIWLFLIACIRNRKPLVKVAVLEMIAEISGNKKSASAYRSVVKKEAISSPPPVEDLPPLFQLVPPPSSPKSYLYVQYGGQSYGF</sequence>
<comment type="caution">
    <text evidence="1">The sequence shown here is derived from an EMBL/GenBank/DDBJ whole genome shotgun (WGS) entry which is preliminary data.</text>
</comment>
<reference evidence="1" key="2">
    <citation type="submission" date="2022-01" db="EMBL/GenBank/DDBJ databases">
        <authorList>
            <person name="Yamashiro T."/>
            <person name="Shiraishi A."/>
            <person name="Satake H."/>
            <person name="Nakayama K."/>
        </authorList>
    </citation>
    <scope>NUCLEOTIDE SEQUENCE</scope>
</reference>
<dbReference type="InterPro" id="IPR052587">
    <property type="entry name" value="TELO2-interacting_protein_1"/>
</dbReference>
<protein>
    <submittedName>
        <fullName evidence="1">Uncharacterized protein</fullName>
    </submittedName>
</protein>
<evidence type="ECO:0000313" key="1">
    <source>
        <dbReference type="EMBL" id="GJT11966.1"/>
    </source>
</evidence>
<evidence type="ECO:0000313" key="2">
    <source>
        <dbReference type="Proteomes" id="UP001151760"/>
    </source>
</evidence>
<keyword evidence="2" id="KW-1185">Reference proteome</keyword>
<organism evidence="1 2">
    <name type="scientific">Tanacetum coccineum</name>
    <dbReference type="NCBI Taxonomy" id="301880"/>
    <lineage>
        <taxon>Eukaryota</taxon>
        <taxon>Viridiplantae</taxon>
        <taxon>Streptophyta</taxon>
        <taxon>Embryophyta</taxon>
        <taxon>Tracheophyta</taxon>
        <taxon>Spermatophyta</taxon>
        <taxon>Magnoliopsida</taxon>
        <taxon>eudicotyledons</taxon>
        <taxon>Gunneridae</taxon>
        <taxon>Pentapetalae</taxon>
        <taxon>asterids</taxon>
        <taxon>campanulids</taxon>
        <taxon>Asterales</taxon>
        <taxon>Asteraceae</taxon>
        <taxon>Asteroideae</taxon>
        <taxon>Anthemideae</taxon>
        <taxon>Anthemidinae</taxon>
        <taxon>Tanacetum</taxon>
    </lineage>
</organism>
<dbReference type="PANTHER" id="PTHR18460:SF3">
    <property type="entry name" value="TELO2-INTERACTING PROTEIN 1 HOMOLOG"/>
    <property type="match status" value="1"/>
</dbReference>
<reference evidence="1" key="1">
    <citation type="journal article" date="2022" name="Int. J. Mol. Sci.">
        <title>Draft Genome of Tanacetum Coccineum: Genomic Comparison of Closely Related Tanacetum-Family Plants.</title>
        <authorList>
            <person name="Yamashiro T."/>
            <person name="Shiraishi A."/>
            <person name="Nakayama K."/>
            <person name="Satake H."/>
        </authorList>
    </citation>
    <scope>NUCLEOTIDE SEQUENCE</scope>
</reference>
<dbReference type="PANTHER" id="PTHR18460">
    <property type="entry name" value="TEL2 INTERACTING PROTEIN 1 TTI1 FAMILY MEMBER"/>
    <property type="match status" value="1"/>
</dbReference>
<accession>A0ABQ5BBJ1</accession>
<name>A0ABQ5BBJ1_9ASTR</name>
<gene>
    <name evidence="1" type="ORF">Tco_0859008</name>
</gene>
<dbReference type="EMBL" id="BQNB010013110">
    <property type="protein sequence ID" value="GJT11966.1"/>
    <property type="molecule type" value="Genomic_DNA"/>
</dbReference>
<proteinExistence type="predicted"/>
<dbReference type="Proteomes" id="UP001151760">
    <property type="component" value="Unassembled WGS sequence"/>
</dbReference>